<evidence type="ECO:0000256" key="6">
    <source>
        <dbReference type="ARBA" id="ARBA00022832"/>
    </source>
</evidence>
<keyword evidence="8" id="KW-0443">Lipid metabolism</keyword>
<evidence type="ECO:0000256" key="1">
    <source>
        <dbReference type="ARBA" id="ARBA00001962"/>
    </source>
</evidence>
<evidence type="ECO:0000256" key="9">
    <source>
        <dbReference type="SAM" id="Phobius"/>
    </source>
</evidence>
<keyword evidence="4" id="KW-0349">Heme</keyword>
<evidence type="ECO:0000259" key="10">
    <source>
        <dbReference type="PROSITE" id="PS50255"/>
    </source>
</evidence>
<dbReference type="Pfam" id="PF00173">
    <property type="entry name" value="Cyt-b5"/>
    <property type="match status" value="1"/>
</dbReference>
<keyword evidence="3" id="KW-0444">Lipid biosynthesis</keyword>
<dbReference type="Gene3D" id="3.10.120.10">
    <property type="entry name" value="Cytochrome b5-like heme/steroid binding domain"/>
    <property type="match status" value="1"/>
</dbReference>
<dbReference type="GO" id="GO:0016717">
    <property type="term" value="F:oxidoreductase activity, acting on paired donors, with oxidation of a pair of donors resulting in the reduction of molecular oxygen to two molecules of water"/>
    <property type="evidence" value="ECO:0007669"/>
    <property type="project" value="TreeGrafter"/>
</dbReference>
<dbReference type="GO" id="GO:0042759">
    <property type="term" value="P:long-chain fatty acid biosynthetic process"/>
    <property type="evidence" value="ECO:0007669"/>
    <property type="project" value="UniProtKB-ARBA"/>
</dbReference>
<keyword evidence="9" id="KW-0812">Transmembrane</keyword>
<dbReference type="GO" id="GO:0016020">
    <property type="term" value="C:membrane"/>
    <property type="evidence" value="ECO:0007669"/>
    <property type="project" value="TreeGrafter"/>
</dbReference>
<feature type="domain" description="Cytochrome b5 heme-binding" evidence="10">
    <location>
        <begin position="9"/>
        <end position="87"/>
    </location>
</feature>
<evidence type="ECO:0000256" key="7">
    <source>
        <dbReference type="ARBA" id="ARBA00023004"/>
    </source>
</evidence>
<dbReference type="PRINTS" id="PR00363">
    <property type="entry name" value="CYTOCHROMEB5"/>
</dbReference>
<dbReference type="InterPro" id="IPR001199">
    <property type="entry name" value="Cyt_B5-like_heme/steroid-bd"/>
</dbReference>
<organism evidence="11">
    <name type="scientific">Arcella intermedia</name>
    <dbReference type="NCBI Taxonomy" id="1963864"/>
    <lineage>
        <taxon>Eukaryota</taxon>
        <taxon>Amoebozoa</taxon>
        <taxon>Tubulinea</taxon>
        <taxon>Elardia</taxon>
        <taxon>Arcellinida</taxon>
        <taxon>Sphaerothecina</taxon>
        <taxon>Arcellidae</taxon>
        <taxon>Arcella</taxon>
    </lineage>
</organism>
<keyword evidence="9" id="KW-1133">Transmembrane helix</keyword>
<accession>A0A6B2L3S2</accession>
<evidence type="ECO:0000256" key="5">
    <source>
        <dbReference type="ARBA" id="ARBA00022723"/>
    </source>
</evidence>
<evidence type="ECO:0000313" key="11">
    <source>
        <dbReference type="EMBL" id="NDV31632.1"/>
    </source>
</evidence>
<dbReference type="Pfam" id="PF00487">
    <property type="entry name" value="FA_desaturase"/>
    <property type="match status" value="1"/>
</dbReference>
<evidence type="ECO:0000256" key="8">
    <source>
        <dbReference type="ARBA" id="ARBA00023160"/>
    </source>
</evidence>
<keyword evidence="5" id="KW-0479">Metal-binding</keyword>
<evidence type="ECO:0000256" key="4">
    <source>
        <dbReference type="ARBA" id="ARBA00022617"/>
    </source>
</evidence>
<dbReference type="PROSITE" id="PS50255">
    <property type="entry name" value="CYTOCHROME_B5_2"/>
    <property type="match status" value="1"/>
</dbReference>
<evidence type="ECO:0000256" key="3">
    <source>
        <dbReference type="ARBA" id="ARBA00022516"/>
    </source>
</evidence>
<dbReference type="GO" id="GO:0006636">
    <property type="term" value="P:unsaturated fatty acid biosynthetic process"/>
    <property type="evidence" value="ECO:0007669"/>
    <property type="project" value="UniProtKB-ARBA"/>
</dbReference>
<dbReference type="GO" id="GO:0046872">
    <property type="term" value="F:metal ion binding"/>
    <property type="evidence" value="ECO:0007669"/>
    <property type="project" value="UniProtKB-KW"/>
</dbReference>
<name>A0A6B2L3S2_9EUKA</name>
<dbReference type="InterPro" id="IPR036400">
    <property type="entry name" value="Cyt_B5-like_heme/steroid_sf"/>
</dbReference>
<proteinExistence type="inferred from homology"/>
<comment type="cofactor">
    <cofactor evidence="1">
        <name>Fe cation</name>
        <dbReference type="ChEBI" id="CHEBI:24875"/>
    </cofactor>
</comment>
<reference evidence="11" key="1">
    <citation type="journal article" date="2020" name="J. Eukaryot. Microbiol.">
        <title>De novo Sequencing, Assembly and Annotation of the Transcriptome for the Free-Living Testate Amoeba Arcella intermedia.</title>
        <authorList>
            <person name="Ribeiro G.M."/>
            <person name="Porfirio-Sousa A.L."/>
            <person name="Maurer-Alcala X.X."/>
            <person name="Katz L.A."/>
            <person name="Lahr D.J.G."/>
        </authorList>
    </citation>
    <scope>NUCLEOTIDE SEQUENCE</scope>
</reference>
<dbReference type="SUPFAM" id="SSF55856">
    <property type="entry name" value="Cytochrome b5-like heme/steroid binding domain"/>
    <property type="match status" value="1"/>
</dbReference>
<sequence length="450" mass="51809">MAGSPKGKNGSFTWQELRKHNTVENGLWVALNGNVYDVTEFADRHPGGAHLLKISAGRDCTDLFNSYHNLTDKPQQFLSKYQIGKLVNYELNTYKPDTGFYKECIERVKDYFTTNNLHPKSPVPGLVRLALFIFLMLATYYTVWLTKAPLMLKIFSSVIFGICQALCLLHQMHDASHSAIGATPLWWNIIGRLTMEWIAGASLLSWYHQHVLGHHIYTNVMGADPDLPYLKEGDLRFLVNRQVWKSSYKYQHLYMPPLYGLLAIKFRLQDFTWTFLAESNGFIFVNPISKGEWIHHLITKVFWFTYRVIVPLYLFGISWQTVLLHFIITELATGYWLAINFQVSHISTSAHFPASDKVEQNLKSEWAVSQILTSVDYGHGSFLQTFLSGALNYQTVHHLFPGVSQYHYPALAPIIMDVCKKYNIPYNVLPSFSDAFKAHWEYLYNKGNKI</sequence>
<evidence type="ECO:0000256" key="2">
    <source>
        <dbReference type="ARBA" id="ARBA00009295"/>
    </source>
</evidence>
<dbReference type="PANTHER" id="PTHR19353">
    <property type="entry name" value="FATTY ACID DESATURASE 2"/>
    <property type="match status" value="1"/>
</dbReference>
<dbReference type="SMART" id="SM01117">
    <property type="entry name" value="Cyt-b5"/>
    <property type="match status" value="1"/>
</dbReference>
<dbReference type="PANTHER" id="PTHR19353:SF19">
    <property type="entry name" value="DELTA(5) FATTY ACID DESATURASE C-RELATED"/>
    <property type="match status" value="1"/>
</dbReference>
<protein>
    <recommendedName>
        <fullName evidence="10">Cytochrome b5 heme-binding domain-containing protein</fullName>
    </recommendedName>
</protein>
<dbReference type="InterPro" id="IPR012171">
    <property type="entry name" value="Fatty_acid_desaturase"/>
</dbReference>
<dbReference type="InterPro" id="IPR005804">
    <property type="entry name" value="FA_desaturase_dom"/>
</dbReference>
<dbReference type="CDD" id="cd03506">
    <property type="entry name" value="Delta6-FADS-like"/>
    <property type="match status" value="1"/>
</dbReference>
<keyword evidence="8" id="KW-0275">Fatty acid biosynthesis</keyword>
<dbReference type="FunFam" id="3.10.120.10:FF:000007">
    <property type="entry name" value="Sulfite oxidase, mitochondrial"/>
    <property type="match status" value="1"/>
</dbReference>
<dbReference type="EMBL" id="GIBP01002663">
    <property type="protein sequence ID" value="NDV31632.1"/>
    <property type="molecule type" value="Transcribed_RNA"/>
</dbReference>
<dbReference type="AlphaFoldDB" id="A0A6B2L3S2"/>
<comment type="similarity">
    <text evidence="2">Belongs to the fatty acid desaturase type 1 family.</text>
</comment>
<dbReference type="PIRSF" id="PIRSF015921">
    <property type="entry name" value="FA_sphinglp_des"/>
    <property type="match status" value="1"/>
</dbReference>
<keyword evidence="7" id="KW-0408">Iron</keyword>
<feature type="transmembrane region" description="Helical" evidence="9">
    <location>
        <begin position="126"/>
        <end position="144"/>
    </location>
</feature>
<keyword evidence="9" id="KW-0472">Membrane</keyword>
<keyword evidence="6" id="KW-0276">Fatty acid metabolism</keyword>